<reference evidence="2 3" key="1">
    <citation type="submission" date="2016-10" db="EMBL/GenBank/DDBJ databases">
        <authorList>
            <person name="de Groot N.N."/>
        </authorList>
    </citation>
    <scope>NUCLEOTIDE SEQUENCE [LARGE SCALE GENOMIC DNA]</scope>
    <source>
        <strain evidence="2 3">DSM 20117</strain>
    </source>
</reference>
<evidence type="ECO:0000256" key="1">
    <source>
        <dbReference type="SAM" id="Phobius"/>
    </source>
</evidence>
<keyword evidence="1" id="KW-0812">Transmembrane</keyword>
<accession>A0A1H1FTD2</accession>
<evidence type="ECO:0000313" key="3">
    <source>
        <dbReference type="Proteomes" id="UP000181917"/>
    </source>
</evidence>
<dbReference type="AlphaFoldDB" id="A0A1H1FTD2"/>
<name>A0A1H1FTD2_9MICC</name>
<keyword evidence="1" id="KW-1133">Transmembrane helix</keyword>
<feature type="transmembrane region" description="Helical" evidence="1">
    <location>
        <begin position="29"/>
        <end position="46"/>
    </location>
</feature>
<dbReference type="EMBL" id="FNKH01000002">
    <property type="protein sequence ID" value="SDR04151.1"/>
    <property type="molecule type" value="Genomic_DNA"/>
</dbReference>
<organism evidence="2 3">
    <name type="scientific">Crystallibacter crystallopoietes</name>
    <dbReference type="NCBI Taxonomy" id="37928"/>
    <lineage>
        <taxon>Bacteria</taxon>
        <taxon>Bacillati</taxon>
        <taxon>Actinomycetota</taxon>
        <taxon>Actinomycetes</taxon>
        <taxon>Micrococcales</taxon>
        <taxon>Micrococcaceae</taxon>
        <taxon>Crystallibacter</taxon>
    </lineage>
</organism>
<evidence type="ECO:0000313" key="2">
    <source>
        <dbReference type="EMBL" id="SDR04151.1"/>
    </source>
</evidence>
<gene>
    <name evidence="2" type="ORF">SAMN04489742_3639</name>
</gene>
<sequence length="50" mass="5284">MYGFLIIVAGFAVVAVVAGIIAQLTVLGVLGFLLAGTGAYMVLNRYKPRR</sequence>
<dbReference type="Proteomes" id="UP000181917">
    <property type="component" value="Unassembled WGS sequence"/>
</dbReference>
<proteinExistence type="predicted"/>
<protein>
    <submittedName>
        <fullName evidence="2">Uncharacterized protein</fullName>
    </submittedName>
</protein>
<keyword evidence="1" id="KW-0472">Membrane</keyword>
<keyword evidence="3" id="KW-1185">Reference proteome</keyword>